<evidence type="ECO:0000313" key="11">
    <source>
        <dbReference type="Proteomes" id="UP001140172"/>
    </source>
</evidence>
<sequence>MNSNTTNAVPSNPYSEFAPGIADTPHASTPNLATDKAISEIISAYTQPPEIDMALGQLFGSPGPNSIPTQQSTVDYAHTLLNSQIASDPLSFEYLASSSAMPHVPLQNPTKASLKKSKSPESKSSADNSPKYLCEICNKKFPRPSALATHVFSHTGEKPYKCEDPECEQVFSVRSNMQRHMKAKHKRESITKTLRNKRSRYYNSHPYMLSDVLYGEPIHPSQHPELIFYPPGKAPCFFYPHPHPMAFPPMQYPFVAQSGYEHPQLMSQPQPDNDHVLASKLDVGLDTLLDMLGKPANNSTAAAAASSHFLAGLGLQAEQPTLPTPISATTTATAAANGANSVMIPGQQNCGVLDTDSGSLYGETPQTPLSHGLRTPMASYSAPFYGAAASLSHQACPVSVYVPVLPVASTGIEYSETSRMLNQAYTMYHKPTGQA</sequence>
<dbReference type="Pfam" id="PF00096">
    <property type="entry name" value="zf-C2H2"/>
    <property type="match status" value="2"/>
</dbReference>
<dbReference type="PANTHER" id="PTHR24394:SF29">
    <property type="entry name" value="MYONEURIN"/>
    <property type="match status" value="1"/>
</dbReference>
<name>A0A9W8HIV7_9FUNG</name>
<keyword evidence="6" id="KW-0539">Nucleus</keyword>
<dbReference type="SMART" id="SM00355">
    <property type="entry name" value="ZnF_C2H2"/>
    <property type="match status" value="2"/>
</dbReference>
<evidence type="ECO:0000256" key="1">
    <source>
        <dbReference type="ARBA" id="ARBA00004123"/>
    </source>
</evidence>
<dbReference type="PROSITE" id="PS50157">
    <property type="entry name" value="ZINC_FINGER_C2H2_2"/>
    <property type="match status" value="2"/>
</dbReference>
<dbReference type="PROSITE" id="PS00028">
    <property type="entry name" value="ZINC_FINGER_C2H2_1"/>
    <property type="match status" value="2"/>
</dbReference>
<evidence type="ECO:0000256" key="3">
    <source>
        <dbReference type="ARBA" id="ARBA00022737"/>
    </source>
</evidence>
<evidence type="ECO:0000256" key="2">
    <source>
        <dbReference type="ARBA" id="ARBA00022723"/>
    </source>
</evidence>
<dbReference type="OrthoDB" id="6077919at2759"/>
<dbReference type="InterPro" id="IPR013087">
    <property type="entry name" value="Znf_C2H2_type"/>
</dbReference>
<evidence type="ECO:0000256" key="7">
    <source>
        <dbReference type="PROSITE-ProRule" id="PRU00042"/>
    </source>
</evidence>
<gene>
    <name evidence="10" type="ORF">GGI15_001195</name>
</gene>
<dbReference type="InterPro" id="IPR036236">
    <property type="entry name" value="Znf_C2H2_sf"/>
</dbReference>
<feature type="domain" description="C2H2-type" evidence="9">
    <location>
        <begin position="160"/>
        <end position="190"/>
    </location>
</feature>
<dbReference type="FunFam" id="3.30.160.60:FF:002343">
    <property type="entry name" value="Zinc finger protein 33A"/>
    <property type="match status" value="1"/>
</dbReference>
<comment type="caution">
    <text evidence="10">The sequence shown here is derived from an EMBL/GenBank/DDBJ whole genome shotgun (WGS) entry which is preliminary data.</text>
</comment>
<comment type="subcellular location">
    <subcellularLocation>
        <location evidence="1">Nucleus</location>
    </subcellularLocation>
</comment>
<keyword evidence="2" id="KW-0479">Metal-binding</keyword>
<dbReference type="Proteomes" id="UP001140172">
    <property type="component" value="Unassembled WGS sequence"/>
</dbReference>
<feature type="region of interest" description="Disordered" evidence="8">
    <location>
        <begin position="102"/>
        <end position="128"/>
    </location>
</feature>
<evidence type="ECO:0000256" key="6">
    <source>
        <dbReference type="ARBA" id="ARBA00023242"/>
    </source>
</evidence>
<dbReference type="PANTHER" id="PTHR24394">
    <property type="entry name" value="ZINC FINGER PROTEIN"/>
    <property type="match status" value="1"/>
</dbReference>
<evidence type="ECO:0000256" key="8">
    <source>
        <dbReference type="SAM" id="MobiDB-lite"/>
    </source>
</evidence>
<reference evidence="10" key="1">
    <citation type="submission" date="2022-07" db="EMBL/GenBank/DDBJ databases">
        <title>Phylogenomic reconstructions and comparative analyses of Kickxellomycotina fungi.</title>
        <authorList>
            <person name="Reynolds N.K."/>
            <person name="Stajich J.E."/>
            <person name="Barry K."/>
            <person name="Grigoriev I.V."/>
            <person name="Crous P."/>
            <person name="Smith M.E."/>
        </authorList>
    </citation>
    <scope>NUCLEOTIDE SEQUENCE</scope>
    <source>
        <strain evidence="10">BCRC 34489</strain>
    </source>
</reference>
<dbReference type="AlphaFoldDB" id="A0A9W8HIV7"/>
<protein>
    <recommendedName>
        <fullName evidence="9">C2H2-type domain-containing protein</fullName>
    </recommendedName>
</protein>
<keyword evidence="11" id="KW-1185">Reference proteome</keyword>
<dbReference type="GO" id="GO:0000981">
    <property type="term" value="F:DNA-binding transcription factor activity, RNA polymerase II-specific"/>
    <property type="evidence" value="ECO:0007669"/>
    <property type="project" value="TreeGrafter"/>
</dbReference>
<dbReference type="GO" id="GO:0008270">
    <property type="term" value="F:zinc ion binding"/>
    <property type="evidence" value="ECO:0007669"/>
    <property type="project" value="UniProtKB-KW"/>
</dbReference>
<accession>A0A9W8HIV7</accession>
<feature type="region of interest" description="Disordered" evidence="8">
    <location>
        <begin position="1"/>
        <end position="31"/>
    </location>
</feature>
<dbReference type="SUPFAM" id="SSF57667">
    <property type="entry name" value="beta-beta-alpha zinc fingers"/>
    <property type="match status" value="1"/>
</dbReference>
<feature type="compositionally biased region" description="Polar residues" evidence="8">
    <location>
        <begin position="1"/>
        <end position="14"/>
    </location>
</feature>
<evidence type="ECO:0000259" key="9">
    <source>
        <dbReference type="PROSITE" id="PS50157"/>
    </source>
</evidence>
<dbReference type="EMBL" id="JANBUM010000042">
    <property type="protein sequence ID" value="KAJ2786833.1"/>
    <property type="molecule type" value="Genomic_DNA"/>
</dbReference>
<evidence type="ECO:0000313" key="10">
    <source>
        <dbReference type="EMBL" id="KAJ2786833.1"/>
    </source>
</evidence>
<keyword evidence="5" id="KW-0862">Zinc</keyword>
<evidence type="ECO:0000256" key="4">
    <source>
        <dbReference type="ARBA" id="ARBA00022771"/>
    </source>
</evidence>
<organism evidence="10 11">
    <name type="scientific">Coemansia interrupta</name>
    <dbReference type="NCBI Taxonomy" id="1126814"/>
    <lineage>
        <taxon>Eukaryota</taxon>
        <taxon>Fungi</taxon>
        <taxon>Fungi incertae sedis</taxon>
        <taxon>Zoopagomycota</taxon>
        <taxon>Kickxellomycotina</taxon>
        <taxon>Kickxellomycetes</taxon>
        <taxon>Kickxellales</taxon>
        <taxon>Kickxellaceae</taxon>
        <taxon>Coemansia</taxon>
    </lineage>
</organism>
<proteinExistence type="predicted"/>
<feature type="domain" description="C2H2-type" evidence="9">
    <location>
        <begin position="132"/>
        <end position="159"/>
    </location>
</feature>
<keyword evidence="4 7" id="KW-0863">Zinc-finger</keyword>
<evidence type="ECO:0000256" key="5">
    <source>
        <dbReference type="ARBA" id="ARBA00022833"/>
    </source>
</evidence>
<dbReference type="GO" id="GO:0005634">
    <property type="term" value="C:nucleus"/>
    <property type="evidence" value="ECO:0007669"/>
    <property type="project" value="UniProtKB-SubCell"/>
</dbReference>
<keyword evidence="3" id="KW-0677">Repeat</keyword>
<dbReference type="Gene3D" id="3.30.160.60">
    <property type="entry name" value="Classic Zinc Finger"/>
    <property type="match status" value="2"/>
</dbReference>